<keyword evidence="2" id="KW-1185">Reference proteome</keyword>
<evidence type="ECO:0000313" key="1">
    <source>
        <dbReference type="EMBL" id="SBT07038.1"/>
    </source>
</evidence>
<gene>
    <name evidence="1" type="ORF">ACCAA_40007</name>
</gene>
<sequence length="498" mass="54906">MTPQDKKSLRQAIAEGLPQVAHAGAITQQPPALTYVPPSHAKALDPENSVVEGIRGAGKSFWWAALSSTEHRKFVVSAFPDAHIAPSTIIRQGFGDAAGSLDAPSKDVLASLFPQIKNARTIWRAVIAHQLQFPPPFPQTAPDGVNVWAARTAWVHDSPESFDSMLLGADNALHRDGKTSLVLFDALDRLAETWADIRPLARGLLQVAQDMRSTRAVRLKVFVRPDMLEDRAIVGFPDASKLLARRANLNWRKVDLYALFYQCVGNATQGGALFRDLTATTLSLEWQKADSLWLIPKELCGNEDLQEKLFESLAGKAMSSSPTGLKRGKPYKWAVNHLQDGRDQVSPRSFCEALRKAAELSLSDFEDHELPLHFKSIQAGVQTASQVRVDELVLEDYPWVENVMSPLRGELTVPCFPADISAIWKRHGVLEKLGDELNDLGKSVKLPPQHLVDGLDGVLLDLAELGLIQRLSDGRIQMPDVYRIAFGLGRRGGVKPLR</sequence>
<dbReference type="AlphaFoldDB" id="A0A1A8XSX0"/>
<name>A0A1A8XSX0_9PROT</name>
<dbReference type="STRING" id="1860102.ACCAA_40007"/>
<protein>
    <submittedName>
        <fullName evidence="1">Uncharacterized protein</fullName>
    </submittedName>
</protein>
<evidence type="ECO:0000313" key="2">
    <source>
        <dbReference type="Proteomes" id="UP000199169"/>
    </source>
</evidence>
<reference evidence="1 2" key="1">
    <citation type="submission" date="2016-06" db="EMBL/GenBank/DDBJ databases">
        <authorList>
            <person name="Kjaerup R.B."/>
            <person name="Dalgaard T.S."/>
            <person name="Juul-Madsen H.R."/>
        </authorList>
    </citation>
    <scope>NUCLEOTIDE SEQUENCE [LARGE SCALE GENOMIC DNA]</scope>
    <source>
        <strain evidence="1">3</strain>
    </source>
</reference>
<organism evidence="1 2">
    <name type="scientific">Candidatus Accumulibacter aalborgensis</name>
    <dbReference type="NCBI Taxonomy" id="1860102"/>
    <lineage>
        <taxon>Bacteria</taxon>
        <taxon>Pseudomonadati</taxon>
        <taxon>Pseudomonadota</taxon>
        <taxon>Betaproteobacteria</taxon>
        <taxon>Candidatus Accumulibacter</taxon>
    </lineage>
</organism>
<accession>A0A1A8XSX0</accession>
<proteinExistence type="predicted"/>
<dbReference type="RefSeq" id="WP_186407483.1">
    <property type="nucleotide sequence ID" value="NZ_FLQX01000116.1"/>
</dbReference>
<dbReference type="Proteomes" id="UP000199169">
    <property type="component" value="Unassembled WGS sequence"/>
</dbReference>
<dbReference type="EMBL" id="FLQX01000116">
    <property type="protein sequence ID" value="SBT07038.1"/>
    <property type="molecule type" value="Genomic_DNA"/>
</dbReference>